<dbReference type="GO" id="GO:0046655">
    <property type="term" value="P:folic acid metabolic process"/>
    <property type="evidence" value="ECO:0007669"/>
    <property type="project" value="TreeGrafter"/>
</dbReference>
<evidence type="ECO:0000256" key="5">
    <source>
        <dbReference type="ARBA" id="ARBA00022857"/>
    </source>
</evidence>
<comment type="similarity">
    <text evidence="2 9">Belongs to the dihydrofolate reductase family.</text>
</comment>
<evidence type="ECO:0000256" key="6">
    <source>
        <dbReference type="ARBA" id="ARBA00023002"/>
    </source>
</evidence>
<keyword evidence="5" id="KW-0521">NADP</keyword>
<dbReference type="eggNOG" id="KOG1324">
    <property type="taxonomic scope" value="Eukaryota"/>
</dbReference>
<dbReference type="FunFam" id="3.40.430.10:FF:000002">
    <property type="entry name" value="Dihydrofolate reductase"/>
    <property type="match status" value="1"/>
</dbReference>
<dbReference type="GO" id="GO:0046654">
    <property type="term" value="P:tetrahydrofolate biosynthetic process"/>
    <property type="evidence" value="ECO:0007669"/>
    <property type="project" value="UniProtKB-UniPathway"/>
</dbReference>
<dbReference type="EC" id="1.5.1.3" evidence="3"/>
<evidence type="ECO:0000256" key="8">
    <source>
        <dbReference type="ARBA" id="ARBA00048873"/>
    </source>
</evidence>
<evidence type="ECO:0000256" key="7">
    <source>
        <dbReference type="ARBA" id="ARBA00025067"/>
    </source>
</evidence>
<dbReference type="STRING" id="32264.T1KZ71"/>
<keyword evidence="4" id="KW-0554">One-carbon metabolism</keyword>
<evidence type="ECO:0000256" key="3">
    <source>
        <dbReference type="ARBA" id="ARBA00012856"/>
    </source>
</evidence>
<dbReference type="OrthoDB" id="4664297at2759"/>
<reference evidence="11" key="2">
    <citation type="submission" date="2015-06" db="UniProtKB">
        <authorList>
            <consortium name="EnsemblMetazoa"/>
        </authorList>
    </citation>
    <scope>IDENTIFICATION</scope>
</reference>
<dbReference type="PRINTS" id="PR00070">
    <property type="entry name" value="DHFR"/>
</dbReference>
<evidence type="ECO:0000256" key="9">
    <source>
        <dbReference type="RuleBase" id="RU004474"/>
    </source>
</evidence>
<keyword evidence="12" id="KW-1185">Reference proteome</keyword>
<dbReference type="PANTHER" id="PTHR48069:SF3">
    <property type="entry name" value="DIHYDROFOLATE REDUCTASE"/>
    <property type="match status" value="1"/>
</dbReference>
<dbReference type="EnsemblMetazoa" id="tetur28g00560.1">
    <property type="protein sequence ID" value="tetur28g00560.1"/>
    <property type="gene ID" value="tetur28g00560"/>
</dbReference>
<evidence type="ECO:0000313" key="12">
    <source>
        <dbReference type="Proteomes" id="UP000015104"/>
    </source>
</evidence>
<dbReference type="HOGENOM" id="CLU_043966_2_3_1"/>
<name>T1KZ71_TETUR</name>
<gene>
    <name evidence="11" type="primary">107368680</name>
</gene>
<sequence length="183" mass="21220">MAIRNFSVIAAACENFGIGVNNKLPWRLKNEMNYFTRITSSTQDNSKRNVVIMGKNTWLSIPEKYRPLEGRINFVVSRSIKDKPDKLDGLFKDLQTALEAASSSDKVENIFIIGGEQVYRESLNFPECHKIYLTIIDAKFDCDTFFPKFDEQLFKEIDELGVSKEIQEENGLKYTFHVYERQK</sequence>
<dbReference type="InterPro" id="IPR024072">
    <property type="entry name" value="DHFR-like_dom_sf"/>
</dbReference>
<dbReference type="SUPFAM" id="SSF53597">
    <property type="entry name" value="Dihydrofolate reductase-like"/>
    <property type="match status" value="1"/>
</dbReference>
<dbReference type="GO" id="GO:0006730">
    <property type="term" value="P:one-carbon metabolic process"/>
    <property type="evidence" value="ECO:0007669"/>
    <property type="project" value="UniProtKB-KW"/>
</dbReference>
<dbReference type="PANTHER" id="PTHR48069">
    <property type="entry name" value="DIHYDROFOLATE REDUCTASE"/>
    <property type="match status" value="1"/>
</dbReference>
<comment type="catalytic activity">
    <reaction evidence="8">
        <text>(6S)-5,6,7,8-tetrahydrofolate + NADP(+) = 7,8-dihydrofolate + NADPH + H(+)</text>
        <dbReference type="Rhea" id="RHEA:15009"/>
        <dbReference type="ChEBI" id="CHEBI:15378"/>
        <dbReference type="ChEBI" id="CHEBI:57451"/>
        <dbReference type="ChEBI" id="CHEBI:57453"/>
        <dbReference type="ChEBI" id="CHEBI:57783"/>
        <dbReference type="ChEBI" id="CHEBI:58349"/>
        <dbReference type="EC" id="1.5.1.3"/>
    </reaction>
</comment>
<evidence type="ECO:0000259" key="10">
    <source>
        <dbReference type="PROSITE" id="PS51330"/>
    </source>
</evidence>
<dbReference type="PROSITE" id="PS00075">
    <property type="entry name" value="DHFR_1"/>
    <property type="match status" value="1"/>
</dbReference>
<reference evidence="12" key="1">
    <citation type="submission" date="2011-08" db="EMBL/GenBank/DDBJ databases">
        <authorList>
            <person name="Rombauts S."/>
        </authorList>
    </citation>
    <scope>NUCLEOTIDE SEQUENCE</scope>
    <source>
        <strain evidence="12">London</strain>
    </source>
</reference>
<dbReference type="KEGG" id="tut:107368680"/>
<comment type="function">
    <text evidence="7">Key enzyme in folate metabolism. Catalyzes an essential reaction for de novo glycine and purine synthesis, and for DNA precursor synthesis.</text>
</comment>
<keyword evidence="6" id="KW-0560">Oxidoreductase</keyword>
<evidence type="ECO:0000256" key="4">
    <source>
        <dbReference type="ARBA" id="ARBA00022563"/>
    </source>
</evidence>
<evidence type="ECO:0000256" key="2">
    <source>
        <dbReference type="ARBA" id="ARBA00009539"/>
    </source>
</evidence>
<dbReference type="GO" id="GO:0004146">
    <property type="term" value="F:dihydrofolate reductase activity"/>
    <property type="evidence" value="ECO:0007669"/>
    <property type="project" value="UniProtKB-EC"/>
</dbReference>
<dbReference type="InterPro" id="IPR001796">
    <property type="entry name" value="DHFR_dom"/>
</dbReference>
<dbReference type="AlphaFoldDB" id="T1KZ71"/>
<dbReference type="GO" id="GO:0005739">
    <property type="term" value="C:mitochondrion"/>
    <property type="evidence" value="ECO:0007669"/>
    <property type="project" value="TreeGrafter"/>
</dbReference>
<dbReference type="UniPathway" id="UPA00077">
    <property type="reaction ID" value="UER00158"/>
</dbReference>
<dbReference type="EMBL" id="CAEY01000737">
    <property type="status" value="NOT_ANNOTATED_CDS"/>
    <property type="molecule type" value="Genomic_DNA"/>
</dbReference>
<proteinExistence type="inferred from homology"/>
<accession>T1KZ71</accession>
<dbReference type="Gene3D" id="3.40.430.10">
    <property type="entry name" value="Dihydrofolate Reductase, subunit A"/>
    <property type="match status" value="1"/>
</dbReference>
<dbReference type="OMA" id="NANALPW"/>
<dbReference type="PROSITE" id="PS51330">
    <property type="entry name" value="DHFR_2"/>
    <property type="match status" value="1"/>
</dbReference>
<dbReference type="CDD" id="cd00209">
    <property type="entry name" value="DHFR"/>
    <property type="match status" value="1"/>
</dbReference>
<evidence type="ECO:0000313" key="11">
    <source>
        <dbReference type="EnsemblMetazoa" id="tetur28g00560.1"/>
    </source>
</evidence>
<dbReference type="GO" id="GO:0046452">
    <property type="term" value="P:dihydrofolate metabolic process"/>
    <property type="evidence" value="ECO:0007669"/>
    <property type="project" value="TreeGrafter"/>
</dbReference>
<feature type="domain" description="DHFR" evidence="10">
    <location>
        <begin position="5"/>
        <end position="181"/>
    </location>
</feature>
<dbReference type="InterPro" id="IPR017925">
    <property type="entry name" value="DHFR_CS"/>
</dbReference>
<dbReference type="InterPro" id="IPR012259">
    <property type="entry name" value="DHFR"/>
</dbReference>
<dbReference type="Proteomes" id="UP000015104">
    <property type="component" value="Unassembled WGS sequence"/>
</dbReference>
<evidence type="ECO:0000256" key="1">
    <source>
        <dbReference type="ARBA" id="ARBA00004903"/>
    </source>
</evidence>
<dbReference type="GO" id="GO:0050661">
    <property type="term" value="F:NADP binding"/>
    <property type="evidence" value="ECO:0007669"/>
    <property type="project" value="InterPro"/>
</dbReference>
<organism evidence="11 12">
    <name type="scientific">Tetranychus urticae</name>
    <name type="common">Two-spotted spider mite</name>
    <dbReference type="NCBI Taxonomy" id="32264"/>
    <lineage>
        <taxon>Eukaryota</taxon>
        <taxon>Metazoa</taxon>
        <taxon>Ecdysozoa</taxon>
        <taxon>Arthropoda</taxon>
        <taxon>Chelicerata</taxon>
        <taxon>Arachnida</taxon>
        <taxon>Acari</taxon>
        <taxon>Acariformes</taxon>
        <taxon>Trombidiformes</taxon>
        <taxon>Prostigmata</taxon>
        <taxon>Eleutherengona</taxon>
        <taxon>Raphignathae</taxon>
        <taxon>Tetranychoidea</taxon>
        <taxon>Tetranychidae</taxon>
        <taxon>Tetranychus</taxon>
    </lineage>
</organism>
<comment type="pathway">
    <text evidence="1">Cofactor biosynthesis; tetrahydrofolate biosynthesis; 5,6,7,8-tetrahydrofolate from 7,8-dihydrofolate: step 1/1.</text>
</comment>
<dbReference type="Pfam" id="PF00186">
    <property type="entry name" value="DHFR_1"/>
    <property type="match status" value="1"/>
</dbReference>
<protein>
    <recommendedName>
        <fullName evidence="3">dihydrofolate reductase</fullName>
        <ecNumber evidence="3">1.5.1.3</ecNumber>
    </recommendedName>
</protein>